<accession>A0ABQ9HWQ8</accession>
<evidence type="ECO:0000313" key="1">
    <source>
        <dbReference type="EMBL" id="KAJ8888813.1"/>
    </source>
</evidence>
<dbReference type="InterPro" id="IPR021109">
    <property type="entry name" value="Peptidase_aspartic_dom_sf"/>
</dbReference>
<comment type="caution">
    <text evidence="1">The sequence shown here is derived from an EMBL/GenBank/DDBJ whole genome shotgun (WGS) entry which is preliminary data.</text>
</comment>
<protein>
    <submittedName>
        <fullName evidence="1">Uncharacterized protein</fullName>
    </submittedName>
</protein>
<sequence length="264" mass="29934">MPKLPKCWFWPGFHFNQVCPGTNPTVTKNEARASETIGPGAQWTTTSCSIRSTPSIDTLTEGDETPKALHIEVTIDEKTAIALLDSAATGNFVHILTRGEKGVRSPRNQLLKIKDTINLRFKVGNHDPQAKFLVIPYIGEELILEQPWLQCQQCIIDCEQKRIYINNQECDTRRNYTTRSIQQEIWLTQDHPIYCHLYWAARDYYGVGPNYEETRQCGTLKLPGTIAVQSNSIWLKECLGILPETDVSGGSSRLDWRILLCILA</sequence>
<reference evidence="1 2" key="1">
    <citation type="submission" date="2023-02" db="EMBL/GenBank/DDBJ databases">
        <title>LHISI_Scaffold_Assembly.</title>
        <authorList>
            <person name="Stuart O.P."/>
            <person name="Cleave R."/>
            <person name="Magrath M.J.L."/>
            <person name="Mikheyev A.S."/>
        </authorList>
    </citation>
    <scope>NUCLEOTIDE SEQUENCE [LARGE SCALE GENOMIC DNA]</scope>
    <source>
        <strain evidence="1">Daus_M_001</strain>
        <tissue evidence="1">Leg muscle</tissue>
    </source>
</reference>
<dbReference type="CDD" id="cd00303">
    <property type="entry name" value="retropepsin_like"/>
    <property type="match status" value="1"/>
</dbReference>
<keyword evidence="2" id="KW-1185">Reference proteome</keyword>
<proteinExistence type="predicted"/>
<name>A0ABQ9HWQ8_9NEOP</name>
<dbReference type="Gene3D" id="2.40.70.10">
    <property type="entry name" value="Acid Proteases"/>
    <property type="match status" value="1"/>
</dbReference>
<organism evidence="1 2">
    <name type="scientific">Dryococelus australis</name>
    <dbReference type="NCBI Taxonomy" id="614101"/>
    <lineage>
        <taxon>Eukaryota</taxon>
        <taxon>Metazoa</taxon>
        <taxon>Ecdysozoa</taxon>
        <taxon>Arthropoda</taxon>
        <taxon>Hexapoda</taxon>
        <taxon>Insecta</taxon>
        <taxon>Pterygota</taxon>
        <taxon>Neoptera</taxon>
        <taxon>Polyneoptera</taxon>
        <taxon>Phasmatodea</taxon>
        <taxon>Verophasmatodea</taxon>
        <taxon>Anareolatae</taxon>
        <taxon>Phasmatidae</taxon>
        <taxon>Eurycanthinae</taxon>
        <taxon>Dryococelus</taxon>
    </lineage>
</organism>
<dbReference type="Proteomes" id="UP001159363">
    <property type="component" value="Chromosome 3"/>
</dbReference>
<dbReference type="EMBL" id="JARBHB010000003">
    <property type="protein sequence ID" value="KAJ8888813.1"/>
    <property type="molecule type" value="Genomic_DNA"/>
</dbReference>
<evidence type="ECO:0000313" key="2">
    <source>
        <dbReference type="Proteomes" id="UP001159363"/>
    </source>
</evidence>
<gene>
    <name evidence="1" type="ORF">PR048_008305</name>
</gene>